<reference evidence="8 9" key="1">
    <citation type="journal article" date="2024" name="Front. Microbiol.">
        <title>Novel thermophilic genera Geochorda gen. nov. and Carboxydochorda gen. nov. from the deep terrestrial subsurface reveal the ecophysiological diversity in the class Limnochordia.</title>
        <authorList>
            <person name="Karnachuk O.V."/>
            <person name="Lukina A.P."/>
            <person name="Avakyan M.R."/>
            <person name="Kadnikov V.V."/>
            <person name="Begmatov S."/>
            <person name="Beletsky A.V."/>
            <person name="Vlasova K.G."/>
            <person name="Novikov A.A."/>
            <person name="Shcherbakova V.A."/>
            <person name="Mardanov A.V."/>
            <person name="Ravin N.V."/>
        </authorList>
    </citation>
    <scope>NUCLEOTIDE SEQUENCE [LARGE SCALE GENOMIC DNA]</scope>
    <source>
        <strain evidence="8 9">L945</strain>
    </source>
</reference>
<organism evidence="8 9">
    <name type="scientific">Carboxydichorda subterranea</name>
    <dbReference type="NCBI Taxonomy" id="3109565"/>
    <lineage>
        <taxon>Bacteria</taxon>
        <taxon>Bacillati</taxon>
        <taxon>Bacillota</taxon>
        <taxon>Limnochordia</taxon>
        <taxon>Limnochordales</taxon>
        <taxon>Geochordaceae</taxon>
        <taxon>Carboxydichorda</taxon>
    </lineage>
</organism>
<evidence type="ECO:0000256" key="3">
    <source>
        <dbReference type="ARBA" id="ARBA00022692"/>
    </source>
</evidence>
<evidence type="ECO:0000256" key="5">
    <source>
        <dbReference type="ARBA" id="ARBA00023136"/>
    </source>
</evidence>
<keyword evidence="3 7" id="KW-0812">Transmembrane</keyword>
<dbReference type="InterPro" id="IPR022781">
    <property type="entry name" value="Flagellar_biosynth_FliO"/>
</dbReference>
<feature type="transmembrane region" description="Helical" evidence="7">
    <location>
        <begin position="12"/>
        <end position="32"/>
    </location>
</feature>
<comment type="subcellular location">
    <subcellularLocation>
        <location evidence="1">Cell membrane</location>
    </subcellularLocation>
</comment>
<evidence type="ECO:0000256" key="1">
    <source>
        <dbReference type="ARBA" id="ARBA00004236"/>
    </source>
</evidence>
<dbReference type="RefSeq" id="WP_324717732.1">
    <property type="nucleotide sequence ID" value="NZ_CP141615.1"/>
</dbReference>
<keyword evidence="4 7" id="KW-1133">Transmembrane helix</keyword>
<name>A0ABZ1C048_9FIRM</name>
<evidence type="ECO:0000313" key="8">
    <source>
        <dbReference type="EMBL" id="WRP18459.1"/>
    </source>
</evidence>
<keyword evidence="2" id="KW-1003">Cell membrane</keyword>
<evidence type="ECO:0000256" key="6">
    <source>
        <dbReference type="SAM" id="MobiDB-lite"/>
    </source>
</evidence>
<dbReference type="Pfam" id="PF04347">
    <property type="entry name" value="FliO"/>
    <property type="match status" value="1"/>
</dbReference>
<dbReference type="Proteomes" id="UP001332192">
    <property type="component" value="Chromosome"/>
</dbReference>
<sequence length="142" mass="14978">MEGGVGWGDVLRVVGALALLGPLAYLASRAVASRGLARSSRILRVVDTLALGQGKALYLVAVGHYLLLVGLSGQTIRRLATWDDPALWEHIHAASSRGTPGDWLFRRAPWGRGKPAGDAPRPFEGHGGDGTSIGRPSDHEAP</sequence>
<gene>
    <name evidence="8" type="ORF">U7230_05500</name>
</gene>
<proteinExistence type="predicted"/>
<feature type="region of interest" description="Disordered" evidence="6">
    <location>
        <begin position="96"/>
        <end position="142"/>
    </location>
</feature>
<evidence type="ECO:0000256" key="7">
    <source>
        <dbReference type="SAM" id="Phobius"/>
    </source>
</evidence>
<protein>
    <submittedName>
        <fullName evidence="8">Flagellar biosynthetic protein FliO</fullName>
    </submittedName>
</protein>
<evidence type="ECO:0000313" key="9">
    <source>
        <dbReference type="Proteomes" id="UP001332192"/>
    </source>
</evidence>
<evidence type="ECO:0000256" key="4">
    <source>
        <dbReference type="ARBA" id="ARBA00022989"/>
    </source>
</evidence>
<keyword evidence="9" id="KW-1185">Reference proteome</keyword>
<accession>A0ABZ1C048</accession>
<evidence type="ECO:0000256" key="2">
    <source>
        <dbReference type="ARBA" id="ARBA00022475"/>
    </source>
</evidence>
<keyword evidence="8" id="KW-0282">Flagellum</keyword>
<dbReference type="EMBL" id="CP141615">
    <property type="protein sequence ID" value="WRP18459.1"/>
    <property type="molecule type" value="Genomic_DNA"/>
</dbReference>
<keyword evidence="8" id="KW-0969">Cilium</keyword>
<keyword evidence="5 7" id="KW-0472">Membrane</keyword>
<keyword evidence="8" id="KW-0966">Cell projection</keyword>